<gene>
    <name evidence="2" type="ORF">PLEPLA_LOCUS23819</name>
</gene>
<reference evidence="2" key="1">
    <citation type="submission" date="2020-03" db="EMBL/GenBank/DDBJ databases">
        <authorList>
            <person name="Weist P."/>
        </authorList>
    </citation>
    <scope>NUCLEOTIDE SEQUENCE</scope>
</reference>
<evidence type="ECO:0000256" key="1">
    <source>
        <dbReference type="SAM" id="MobiDB-lite"/>
    </source>
</evidence>
<name>A0A9N7YRX4_PLEPL</name>
<sequence>MKYQEREMSAWVPRQQTLRPRGSAPTHSLRETHSEIRARSREASGKLVCYVGDMLVSAAATPPHPERRDVVQGGGAWERQWKKNGGGVLQWQLTSLLTSYLGLSVEADCRINLSLHYKMH</sequence>
<dbReference type="EMBL" id="CADEAL010001808">
    <property type="protein sequence ID" value="CAB1435774.1"/>
    <property type="molecule type" value="Genomic_DNA"/>
</dbReference>
<protein>
    <submittedName>
        <fullName evidence="2">Uncharacterized protein</fullName>
    </submittedName>
</protein>
<organism evidence="2 3">
    <name type="scientific">Pleuronectes platessa</name>
    <name type="common">European plaice</name>
    <dbReference type="NCBI Taxonomy" id="8262"/>
    <lineage>
        <taxon>Eukaryota</taxon>
        <taxon>Metazoa</taxon>
        <taxon>Chordata</taxon>
        <taxon>Craniata</taxon>
        <taxon>Vertebrata</taxon>
        <taxon>Euteleostomi</taxon>
        <taxon>Actinopterygii</taxon>
        <taxon>Neopterygii</taxon>
        <taxon>Teleostei</taxon>
        <taxon>Neoteleostei</taxon>
        <taxon>Acanthomorphata</taxon>
        <taxon>Carangaria</taxon>
        <taxon>Pleuronectiformes</taxon>
        <taxon>Pleuronectoidei</taxon>
        <taxon>Pleuronectidae</taxon>
        <taxon>Pleuronectes</taxon>
    </lineage>
</organism>
<dbReference type="Proteomes" id="UP001153269">
    <property type="component" value="Unassembled WGS sequence"/>
</dbReference>
<proteinExistence type="predicted"/>
<feature type="region of interest" description="Disordered" evidence="1">
    <location>
        <begin position="1"/>
        <end position="37"/>
    </location>
</feature>
<keyword evidence="3" id="KW-1185">Reference proteome</keyword>
<feature type="compositionally biased region" description="Basic and acidic residues" evidence="1">
    <location>
        <begin position="28"/>
        <end position="37"/>
    </location>
</feature>
<evidence type="ECO:0000313" key="2">
    <source>
        <dbReference type="EMBL" id="CAB1435774.1"/>
    </source>
</evidence>
<comment type="caution">
    <text evidence="2">The sequence shown here is derived from an EMBL/GenBank/DDBJ whole genome shotgun (WGS) entry which is preliminary data.</text>
</comment>
<evidence type="ECO:0000313" key="3">
    <source>
        <dbReference type="Proteomes" id="UP001153269"/>
    </source>
</evidence>
<accession>A0A9N7YRX4</accession>
<dbReference type="AlphaFoldDB" id="A0A9N7YRX4"/>